<organism evidence="4 6">
    <name type="scientific">Jannaschia seohaensis</name>
    <dbReference type="NCBI Taxonomy" id="475081"/>
    <lineage>
        <taxon>Bacteria</taxon>
        <taxon>Pseudomonadati</taxon>
        <taxon>Pseudomonadota</taxon>
        <taxon>Alphaproteobacteria</taxon>
        <taxon>Rhodobacterales</taxon>
        <taxon>Roseobacteraceae</taxon>
        <taxon>Jannaschia</taxon>
    </lineage>
</organism>
<accession>A0A2Y9B3E8</accession>
<evidence type="ECO:0000313" key="5">
    <source>
        <dbReference type="Proteomes" id="UP000245839"/>
    </source>
</evidence>
<evidence type="ECO:0000313" key="4">
    <source>
        <dbReference type="EMBL" id="SSA49487.1"/>
    </source>
</evidence>
<evidence type="ECO:0000256" key="2">
    <source>
        <dbReference type="SAM" id="SignalP"/>
    </source>
</evidence>
<sequence>MRLAAAFITLVALGATALAGVELGEVLSEPDAQVLPAAATPAADVAAPAPAAPMVWPALFGEPAPPAPPAPPPPPMAAAEPQPPAPPRPPLSAMGYELKGLVAAGDDAWGLVSHPTGQRLLRVGDSLEEGRVVARIEAAGLWISTDGGAPELLGFLD</sequence>
<feature type="chain" id="PRO_5036058984" evidence="2">
    <location>
        <begin position="20"/>
        <end position="157"/>
    </location>
</feature>
<dbReference type="EMBL" id="UETC01000010">
    <property type="protein sequence ID" value="SSA49487.1"/>
    <property type="molecule type" value="Genomic_DNA"/>
</dbReference>
<feature type="region of interest" description="Disordered" evidence="1">
    <location>
        <begin position="58"/>
        <end position="92"/>
    </location>
</feature>
<keyword evidence="5" id="KW-1185">Reference proteome</keyword>
<proteinExistence type="predicted"/>
<reference evidence="3 5" key="2">
    <citation type="submission" date="2018-03" db="EMBL/GenBank/DDBJ databases">
        <title>Genomic Encyclopedia of Archaeal and Bacterial Type Strains, Phase II (KMG-II): from individual species to whole genera.</title>
        <authorList>
            <person name="Goeker M."/>
        </authorList>
    </citation>
    <scope>NUCLEOTIDE SEQUENCE [LARGE SCALE GENOMIC DNA]</scope>
    <source>
        <strain evidence="3 5">DSM 25227</strain>
    </source>
</reference>
<dbReference type="RefSeq" id="WP_170125473.1">
    <property type="nucleotide sequence ID" value="NZ_QGDJ01000010.1"/>
</dbReference>
<dbReference type="AlphaFoldDB" id="A0A2Y9B3E8"/>
<feature type="signal peptide" evidence="2">
    <location>
        <begin position="1"/>
        <end position="19"/>
    </location>
</feature>
<gene>
    <name evidence="3" type="ORF">BCF38_11019</name>
    <name evidence="4" type="ORF">SAMN05421539_11019</name>
</gene>
<dbReference type="Proteomes" id="UP000251571">
    <property type="component" value="Unassembled WGS sequence"/>
</dbReference>
<feature type="compositionally biased region" description="Pro residues" evidence="1">
    <location>
        <begin position="63"/>
        <end position="90"/>
    </location>
</feature>
<keyword evidence="2" id="KW-0732">Signal</keyword>
<evidence type="ECO:0000313" key="3">
    <source>
        <dbReference type="EMBL" id="PWJ15799.1"/>
    </source>
</evidence>
<reference evidence="4 6" key="1">
    <citation type="submission" date="2016-10" db="EMBL/GenBank/DDBJ databases">
        <authorList>
            <person name="Cai Z."/>
        </authorList>
    </citation>
    <scope>NUCLEOTIDE SEQUENCE [LARGE SCALE GENOMIC DNA]</scope>
    <source>
        <strain evidence="4 6">DSM 25227</strain>
    </source>
</reference>
<name>A0A2Y9B3E8_9RHOB</name>
<dbReference type="EMBL" id="QGDJ01000010">
    <property type="protein sequence ID" value="PWJ15799.1"/>
    <property type="molecule type" value="Genomic_DNA"/>
</dbReference>
<evidence type="ECO:0000313" key="6">
    <source>
        <dbReference type="Proteomes" id="UP000251571"/>
    </source>
</evidence>
<evidence type="ECO:0000256" key="1">
    <source>
        <dbReference type="SAM" id="MobiDB-lite"/>
    </source>
</evidence>
<dbReference type="Proteomes" id="UP000245839">
    <property type="component" value="Unassembled WGS sequence"/>
</dbReference>
<protein>
    <submittedName>
        <fullName evidence="4">Uncharacterized protein</fullName>
    </submittedName>
</protein>